<protein>
    <submittedName>
        <fullName evidence="2">Uncharacterized protein</fullName>
    </submittedName>
</protein>
<dbReference type="AlphaFoldDB" id="A0A074YFP4"/>
<evidence type="ECO:0000313" key="3">
    <source>
        <dbReference type="Proteomes" id="UP000030641"/>
    </source>
</evidence>
<dbReference type="GeneID" id="25366513"/>
<keyword evidence="3" id="KW-1185">Reference proteome</keyword>
<dbReference type="Proteomes" id="UP000030641">
    <property type="component" value="Unassembled WGS sequence"/>
</dbReference>
<dbReference type="HOGENOM" id="CLU_117728_0_0_1"/>
<proteinExistence type="predicted"/>
<sequence>MPGLLFVTAAEADYKTVNQALLDLHEWDNDFDSFLLITDKEIINADDYETTSPSLTSLAKNEWSGASMEEIEKHCLQLSKKEEETHCGPLFLVLDTEGVKTRTFVLGHLPYEYHDLDDPETWQGRFEKVRLPWDDTYIMWCNLDIANMGFEEFTVEGQDGEGKGDEEGWFTHKQIGEAGDHITDEGKEKRRREEERLREEGLI</sequence>
<dbReference type="RefSeq" id="XP_013343483.1">
    <property type="nucleotide sequence ID" value="XM_013488029.1"/>
</dbReference>
<dbReference type="STRING" id="1043005.A0A074YFP4"/>
<dbReference type="EMBL" id="KL584760">
    <property type="protein sequence ID" value="KEQ94889.1"/>
    <property type="molecule type" value="Genomic_DNA"/>
</dbReference>
<evidence type="ECO:0000313" key="2">
    <source>
        <dbReference type="EMBL" id="KEQ94889.1"/>
    </source>
</evidence>
<feature type="compositionally biased region" description="Basic and acidic residues" evidence="1">
    <location>
        <begin position="160"/>
        <end position="203"/>
    </location>
</feature>
<feature type="region of interest" description="Disordered" evidence="1">
    <location>
        <begin position="157"/>
        <end position="203"/>
    </location>
</feature>
<gene>
    <name evidence="2" type="ORF">AUEXF2481DRAFT_40125</name>
</gene>
<dbReference type="InParanoid" id="A0A074YFP4"/>
<dbReference type="OrthoDB" id="2884623at2759"/>
<reference evidence="2 3" key="1">
    <citation type="journal article" date="2014" name="BMC Genomics">
        <title>Genome sequencing of four Aureobasidium pullulans varieties: biotechnological potential, stress tolerance, and description of new species.</title>
        <authorList>
            <person name="Gostin Ar C."/>
            <person name="Ohm R.A."/>
            <person name="Kogej T."/>
            <person name="Sonjak S."/>
            <person name="Turk M."/>
            <person name="Zajc J."/>
            <person name="Zalar P."/>
            <person name="Grube M."/>
            <person name="Sun H."/>
            <person name="Han J."/>
            <person name="Sharma A."/>
            <person name="Chiniquy J."/>
            <person name="Ngan C.Y."/>
            <person name="Lipzen A."/>
            <person name="Barry K."/>
            <person name="Grigoriev I.V."/>
            <person name="Gunde-Cimerman N."/>
        </authorList>
    </citation>
    <scope>NUCLEOTIDE SEQUENCE [LARGE SCALE GENOMIC DNA]</scope>
    <source>
        <strain evidence="2 3">EXF-2481</strain>
    </source>
</reference>
<dbReference type="OMA" id="WWEYDSS"/>
<evidence type="ECO:0000256" key="1">
    <source>
        <dbReference type="SAM" id="MobiDB-lite"/>
    </source>
</evidence>
<organism evidence="2 3">
    <name type="scientific">Aureobasidium subglaciale (strain EXF-2481)</name>
    <name type="common">Aureobasidium pullulans var. subglaciale</name>
    <dbReference type="NCBI Taxonomy" id="1043005"/>
    <lineage>
        <taxon>Eukaryota</taxon>
        <taxon>Fungi</taxon>
        <taxon>Dikarya</taxon>
        <taxon>Ascomycota</taxon>
        <taxon>Pezizomycotina</taxon>
        <taxon>Dothideomycetes</taxon>
        <taxon>Dothideomycetidae</taxon>
        <taxon>Dothideales</taxon>
        <taxon>Saccotheciaceae</taxon>
        <taxon>Aureobasidium</taxon>
    </lineage>
</organism>
<accession>A0A074YFP4</accession>
<name>A0A074YFP4_AURSE</name>